<organism evidence="4 5">
    <name type="scientific">Sandarakinorhabdus cyanobacteriorum</name>
    <dbReference type="NCBI Taxonomy" id="1981098"/>
    <lineage>
        <taxon>Bacteria</taxon>
        <taxon>Pseudomonadati</taxon>
        <taxon>Pseudomonadota</taxon>
        <taxon>Alphaproteobacteria</taxon>
        <taxon>Sphingomonadales</taxon>
        <taxon>Sphingosinicellaceae</taxon>
        <taxon>Sandarakinorhabdus</taxon>
    </lineage>
</organism>
<name>A0A255Z164_9SPHN</name>
<evidence type="ECO:0000259" key="3">
    <source>
        <dbReference type="Pfam" id="PF02826"/>
    </source>
</evidence>
<reference evidence="4 5" key="1">
    <citation type="submission" date="2017-07" db="EMBL/GenBank/DDBJ databases">
        <title>Sandarakinorhabdus cyanobacteriorum sp. nov., a novel bacterium isolated from cyanobacterial aggregates in a eutrophic lake.</title>
        <authorList>
            <person name="Cai H."/>
        </authorList>
    </citation>
    <scope>NUCLEOTIDE SEQUENCE [LARGE SCALE GENOMIC DNA]</scope>
    <source>
        <strain evidence="4 5">TH057</strain>
    </source>
</reference>
<proteinExistence type="predicted"/>
<keyword evidence="2" id="KW-0520">NAD</keyword>
<dbReference type="Pfam" id="PF02826">
    <property type="entry name" value="2-Hacid_dh_C"/>
    <property type="match status" value="1"/>
</dbReference>
<keyword evidence="5" id="KW-1185">Reference proteome</keyword>
<dbReference type="PANTHER" id="PTHR43333">
    <property type="entry name" value="2-HACID_DH_C DOMAIN-CONTAINING PROTEIN"/>
    <property type="match status" value="1"/>
</dbReference>
<accession>A0A255Z164</accession>
<dbReference type="AlphaFoldDB" id="A0A255Z164"/>
<dbReference type="Gene3D" id="3.40.50.720">
    <property type="entry name" value="NAD(P)-binding Rossmann-like Domain"/>
    <property type="match status" value="2"/>
</dbReference>
<gene>
    <name evidence="4" type="ORF">CHU93_02415</name>
</gene>
<evidence type="ECO:0000256" key="1">
    <source>
        <dbReference type="ARBA" id="ARBA00023002"/>
    </source>
</evidence>
<evidence type="ECO:0000313" key="5">
    <source>
        <dbReference type="Proteomes" id="UP000216991"/>
    </source>
</evidence>
<dbReference type="RefSeq" id="WP_094472600.1">
    <property type="nucleotide sequence ID" value="NZ_NOXT01000069.1"/>
</dbReference>
<dbReference type="PANTHER" id="PTHR43333:SF1">
    <property type="entry name" value="D-ISOMER SPECIFIC 2-HYDROXYACID DEHYDROGENASE NAD-BINDING DOMAIN-CONTAINING PROTEIN"/>
    <property type="match status" value="1"/>
</dbReference>
<keyword evidence="1" id="KW-0560">Oxidoreductase</keyword>
<dbReference type="SUPFAM" id="SSF51735">
    <property type="entry name" value="NAD(P)-binding Rossmann-fold domains"/>
    <property type="match status" value="1"/>
</dbReference>
<dbReference type="GO" id="GO:0016491">
    <property type="term" value="F:oxidoreductase activity"/>
    <property type="evidence" value="ECO:0007669"/>
    <property type="project" value="UniProtKB-KW"/>
</dbReference>
<sequence length="319" mass="33636">MRVAHQFAPPMSALLAGLPGITSATHVPAEDRWALPCDVDVLFVLHGEGDHDSRHAAADAPRPPGWPGQVKLVQLASAGADDYPPWLWEAPAVASASGTTAIPIAEYALSVMLAHAKRLAEVTLKPGDAWPDRQNFIGQPLGLLHGRTLGLVGLGNIARRIGHLANAFGMTIVAARASAAPSPDPWISTAPLDDVVARADHLVLAAPITPSTQHMINGERLARMKSDAHIVNVGRGGLIDQAALLAELDKGRLWASLDVTDPEPLPAGHPLIGHPRVKVTPHISWSNPDINRAIMQRLVENIGRVAGGQPLLGAVETAP</sequence>
<evidence type="ECO:0000256" key="2">
    <source>
        <dbReference type="ARBA" id="ARBA00023027"/>
    </source>
</evidence>
<dbReference type="InterPro" id="IPR036291">
    <property type="entry name" value="NAD(P)-bd_dom_sf"/>
</dbReference>
<protein>
    <recommendedName>
        <fullName evidence="3">D-isomer specific 2-hydroxyacid dehydrogenase NAD-binding domain-containing protein</fullName>
    </recommendedName>
</protein>
<comment type="caution">
    <text evidence="4">The sequence shown here is derived from an EMBL/GenBank/DDBJ whole genome shotgun (WGS) entry which is preliminary data.</text>
</comment>
<dbReference type="GO" id="GO:0051287">
    <property type="term" value="F:NAD binding"/>
    <property type="evidence" value="ECO:0007669"/>
    <property type="project" value="InterPro"/>
</dbReference>
<dbReference type="Proteomes" id="UP000216991">
    <property type="component" value="Unassembled WGS sequence"/>
</dbReference>
<evidence type="ECO:0000313" key="4">
    <source>
        <dbReference type="EMBL" id="OYQ34400.1"/>
    </source>
</evidence>
<dbReference type="InterPro" id="IPR006140">
    <property type="entry name" value="D-isomer_DH_NAD-bd"/>
</dbReference>
<dbReference type="OrthoDB" id="9787219at2"/>
<dbReference type="EMBL" id="NOXT01000069">
    <property type="protein sequence ID" value="OYQ34400.1"/>
    <property type="molecule type" value="Genomic_DNA"/>
</dbReference>
<feature type="domain" description="D-isomer specific 2-hydroxyacid dehydrogenase NAD-binding" evidence="3">
    <location>
        <begin position="110"/>
        <end position="284"/>
    </location>
</feature>